<comment type="caution">
    <text evidence="1">The sequence shown here is derived from an EMBL/GenBank/DDBJ whole genome shotgun (WGS) entry which is preliminary data.</text>
</comment>
<accession>A0A5A7Q931</accession>
<reference evidence="2" key="1">
    <citation type="journal article" date="2019" name="Curr. Biol.">
        <title>Genome Sequence of Striga asiatica Provides Insight into the Evolution of Plant Parasitism.</title>
        <authorList>
            <person name="Yoshida S."/>
            <person name="Kim S."/>
            <person name="Wafula E.K."/>
            <person name="Tanskanen J."/>
            <person name="Kim Y.M."/>
            <person name="Honaas L."/>
            <person name="Yang Z."/>
            <person name="Spallek T."/>
            <person name="Conn C.E."/>
            <person name="Ichihashi Y."/>
            <person name="Cheong K."/>
            <person name="Cui S."/>
            <person name="Der J.P."/>
            <person name="Gundlach H."/>
            <person name="Jiao Y."/>
            <person name="Hori C."/>
            <person name="Ishida J.K."/>
            <person name="Kasahara H."/>
            <person name="Kiba T."/>
            <person name="Kim M.S."/>
            <person name="Koo N."/>
            <person name="Laohavisit A."/>
            <person name="Lee Y.H."/>
            <person name="Lumba S."/>
            <person name="McCourt P."/>
            <person name="Mortimer J.C."/>
            <person name="Mutuku J.M."/>
            <person name="Nomura T."/>
            <person name="Sasaki-Sekimoto Y."/>
            <person name="Seto Y."/>
            <person name="Wang Y."/>
            <person name="Wakatake T."/>
            <person name="Sakakibara H."/>
            <person name="Demura T."/>
            <person name="Yamaguchi S."/>
            <person name="Yoneyama K."/>
            <person name="Manabe R.I."/>
            <person name="Nelson D.C."/>
            <person name="Schulman A.H."/>
            <person name="Timko M.P."/>
            <person name="dePamphilis C.W."/>
            <person name="Choi D."/>
            <person name="Shirasu K."/>
        </authorList>
    </citation>
    <scope>NUCLEOTIDE SEQUENCE [LARGE SCALE GENOMIC DNA]</scope>
    <source>
        <strain evidence="2">cv. UVA1</strain>
    </source>
</reference>
<name>A0A5A7Q931_STRAF</name>
<evidence type="ECO:0000313" key="2">
    <source>
        <dbReference type="Proteomes" id="UP000325081"/>
    </source>
</evidence>
<dbReference type="OrthoDB" id="10248475at2759"/>
<evidence type="ECO:0000313" key="1">
    <source>
        <dbReference type="EMBL" id="GER41743.1"/>
    </source>
</evidence>
<dbReference type="PANTHER" id="PTHR35134">
    <property type="entry name" value="NUCLEOTIDASE YQFW-RELATED"/>
    <property type="match status" value="1"/>
</dbReference>
<proteinExistence type="predicted"/>
<sequence>MISRRFRSPIRDCISDFRRFGTSFMAAASNFMVGNKDFQMASLRALSSTSASSAIDTSTSSFLKNRFTLKACSSQNYGSALRNNNDNNSNDNFKSYRAMGNGVQKARVYSPCVRQLLGVSEEAVKVEDQQKSLNSRAVNGSSAANRGNFKGALGQPFQDKVMVAVDVDEVLGNFVSALNQFIADRYSLNHSVSEYHVYEFFKIWNCSRDEGIDQYALTPES</sequence>
<dbReference type="AlphaFoldDB" id="A0A5A7Q931"/>
<dbReference type="InterPro" id="IPR052419">
    <property type="entry name" value="5_3-deoxyribonucleotidase-like"/>
</dbReference>
<dbReference type="Proteomes" id="UP000325081">
    <property type="component" value="Unassembled WGS sequence"/>
</dbReference>
<dbReference type="EMBL" id="BKCP01006183">
    <property type="protein sequence ID" value="GER41743.1"/>
    <property type="molecule type" value="Genomic_DNA"/>
</dbReference>
<protein>
    <submittedName>
        <fullName evidence="1">Uncharacterized protein</fullName>
    </submittedName>
</protein>
<organism evidence="1 2">
    <name type="scientific">Striga asiatica</name>
    <name type="common">Asiatic witchweed</name>
    <name type="synonym">Buchnera asiatica</name>
    <dbReference type="NCBI Taxonomy" id="4170"/>
    <lineage>
        <taxon>Eukaryota</taxon>
        <taxon>Viridiplantae</taxon>
        <taxon>Streptophyta</taxon>
        <taxon>Embryophyta</taxon>
        <taxon>Tracheophyta</taxon>
        <taxon>Spermatophyta</taxon>
        <taxon>Magnoliopsida</taxon>
        <taxon>eudicotyledons</taxon>
        <taxon>Gunneridae</taxon>
        <taxon>Pentapetalae</taxon>
        <taxon>asterids</taxon>
        <taxon>lamiids</taxon>
        <taxon>Lamiales</taxon>
        <taxon>Orobanchaceae</taxon>
        <taxon>Buchnereae</taxon>
        <taxon>Striga</taxon>
    </lineage>
</organism>
<gene>
    <name evidence="1" type="ORF">STAS_18482</name>
</gene>
<keyword evidence="2" id="KW-1185">Reference proteome</keyword>
<dbReference type="PANTHER" id="PTHR35134:SF2">
    <property type="entry name" value="NUCLEOTIDASE YQFW-RELATED"/>
    <property type="match status" value="1"/>
</dbReference>